<dbReference type="InterPro" id="IPR024307">
    <property type="entry name" value="YmaF"/>
</dbReference>
<organism evidence="1 2">
    <name type="scientific">Metaclostridioides mangenotii</name>
    <dbReference type="NCBI Taxonomy" id="1540"/>
    <lineage>
        <taxon>Bacteria</taxon>
        <taxon>Bacillati</taxon>
        <taxon>Bacillota</taxon>
        <taxon>Clostridia</taxon>
        <taxon>Peptostreptococcales</taxon>
        <taxon>Peptostreptococcaceae</taxon>
        <taxon>Metaclostridioides</taxon>
    </lineage>
</organism>
<comment type="caution">
    <text evidence="1">The sequence shown here is derived from an EMBL/GenBank/DDBJ whole genome shotgun (WGS) entry which is preliminary data.</text>
</comment>
<proteinExistence type="predicted"/>
<protein>
    <submittedName>
        <fullName evidence="1">Vacuolar-type H+-ATPase subunit I/STV1</fullName>
    </submittedName>
</protein>
<dbReference type="EMBL" id="JAGGJX010000005">
    <property type="protein sequence ID" value="MBP1855904.1"/>
    <property type="molecule type" value="Genomic_DNA"/>
</dbReference>
<dbReference type="RefSeq" id="WP_209457291.1">
    <property type="nucleotide sequence ID" value="NZ_BAAACS010000019.1"/>
</dbReference>
<dbReference type="Proteomes" id="UP000767291">
    <property type="component" value="Unassembled WGS sequence"/>
</dbReference>
<reference evidence="1 2" key="1">
    <citation type="submission" date="2021-03" db="EMBL/GenBank/DDBJ databases">
        <title>Genomic Encyclopedia of Type Strains, Phase IV (KMG-IV): sequencing the most valuable type-strain genomes for metagenomic binning, comparative biology and taxonomic classification.</title>
        <authorList>
            <person name="Goeker M."/>
        </authorList>
    </citation>
    <scope>NUCLEOTIDE SEQUENCE [LARGE SCALE GENOMIC DNA]</scope>
    <source>
        <strain evidence="1 2">DSM 1289</strain>
    </source>
</reference>
<sequence>MIYYNRKYYRMFNEDKYYKIIEKDKPKYAHKETKNKNDLTYLDNKFYSGKHQLSYVLVEDNESSPIEQIDLYKYFDYDDDDQYETSNYVNEIEEYRDHEEDIDSNSCDEEYSFDETITENINSEEDETNRDSNIDEQVHTHEYDVSVKAYGIEGELHRHHLAGATSESIYSSDGSHCHEIKNKIDNFNDHYHYINEVTGPSIPVGNGKHIHLVEGFTNVYKDHKHEYQFSTLVGDLISE</sequence>
<keyword evidence="2" id="KW-1185">Reference proteome</keyword>
<accession>A0ABS4ED92</accession>
<dbReference type="Pfam" id="PF12788">
    <property type="entry name" value="YmaF"/>
    <property type="match status" value="1"/>
</dbReference>
<evidence type="ECO:0000313" key="2">
    <source>
        <dbReference type="Proteomes" id="UP000767291"/>
    </source>
</evidence>
<name>A0ABS4ED92_9FIRM</name>
<evidence type="ECO:0000313" key="1">
    <source>
        <dbReference type="EMBL" id="MBP1855904.1"/>
    </source>
</evidence>
<gene>
    <name evidence="1" type="ORF">J2Z43_002305</name>
</gene>